<keyword evidence="8" id="KW-0206">Cytoskeleton</keyword>
<keyword evidence="6" id="KW-0106">Calcium</keyword>
<dbReference type="EMBL" id="JAOPHQ010005625">
    <property type="protein sequence ID" value="KAK0134783.1"/>
    <property type="molecule type" value="Genomic_DNA"/>
</dbReference>
<dbReference type="GO" id="GO:0005546">
    <property type="term" value="F:phosphatidylinositol-4,5-bisphosphate binding"/>
    <property type="evidence" value="ECO:0007669"/>
    <property type="project" value="TreeGrafter"/>
</dbReference>
<comment type="subcellular location">
    <subcellularLocation>
        <location evidence="1">Cytoplasm</location>
        <location evidence="1">Cytoskeleton</location>
    </subcellularLocation>
</comment>
<evidence type="ECO:0000256" key="3">
    <source>
        <dbReference type="ARBA" id="ARBA00022467"/>
    </source>
</evidence>
<dbReference type="SUPFAM" id="SSF55753">
    <property type="entry name" value="Actin depolymerizing proteins"/>
    <property type="match status" value="5"/>
</dbReference>
<dbReference type="PANTHER" id="PTHR11977">
    <property type="entry name" value="VILLIN"/>
    <property type="match status" value="1"/>
</dbReference>
<dbReference type="InterPro" id="IPR036180">
    <property type="entry name" value="Gelsolin-like_dom_sf"/>
</dbReference>
<dbReference type="GO" id="GO:0015629">
    <property type="term" value="C:actin cytoskeleton"/>
    <property type="evidence" value="ECO:0007669"/>
    <property type="project" value="TreeGrafter"/>
</dbReference>
<dbReference type="CDD" id="cd11292">
    <property type="entry name" value="gelsolin_S3_like"/>
    <property type="match status" value="1"/>
</dbReference>
<proteinExistence type="inferred from homology"/>
<dbReference type="Gene3D" id="3.40.20.10">
    <property type="entry name" value="Severin"/>
    <property type="match status" value="6"/>
</dbReference>
<feature type="domain" description="Gelsolin-like" evidence="9">
    <location>
        <begin position="609"/>
        <end position="680"/>
    </location>
</feature>
<dbReference type="GO" id="GO:0051014">
    <property type="term" value="P:actin filament severing"/>
    <property type="evidence" value="ECO:0007669"/>
    <property type="project" value="TreeGrafter"/>
</dbReference>
<evidence type="ECO:0000259" key="9">
    <source>
        <dbReference type="Pfam" id="PF00626"/>
    </source>
</evidence>
<name>A0AA47M6Y1_MERPO</name>
<accession>A0AA47M6Y1</accession>
<evidence type="ECO:0000256" key="1">
    <source>
        <dbReference type="ARBA" id="ARBA00004245"/>
    </source>
</evidence>
<feature type="domain" description="Gelsolin-like" evidence="9">
    <location>
        <begin position="129"/>
        <end position="202"/>
    </location>
</feature>
<protein>
    <submittedName>
        <fullName evidence="10">Gelsolin</fullName>
    </submittedName>
</protein>
<keyword evidence="11" id="KW-1185">Reference proteome</keyword>
<dbReference type="PRINTS" id="PR00597">
    <property type="entry name" value="GELSOLIN"/>
</dbReference>
<evidence type="ECO:0000256" key="6">
    <source>
        <dbReference type="ARBA" id="ARBA00022837"/>
    </source>
</evidence>
<dbReference type="FunFam" id="3.40.20.10:FF:000040">
    <property type="entry name" value="macrophage-capping protein-like isoform X1"/>
    <property type="match status" value="1"/>
</dbReference>
<dbReference type="CDD" id="cd11290">
    <property type="entry name" value="gelsolin_S1_like"/>
    <property type="match status" value="1"/>
</dbReference>
<organism evidence="10 11">
    <name type="scientific">Merluccius polli</name>
    <name type="common">Benguela hake</name>
    <name type="synonym">Merluccius cadenati</name>
    <dbReference type="NCBI Taxonomy" id="89951"/>
    <lineage>
        <taxon>Eukaryota</taxon>
        <taxon>Metazoa</taxon>
        <taxon>Chordata</taxon>
        <taxon>Craniata</taxon>
        <taxon>Vertebrata</taxon>
        <taxon>Euteleostomi</taxon>
        <taxon>Actinopterygii</taxon>
        <taxon>Neopterygii</taxon>
        <taxon>Teleostei</taxon>
        <taxon>Neoteleostei</taxon>
        <taxon>Acanthomorphata</taxon>
        <taxon>Zeiogadaria</taxon>
        <taxon>Gadariae</taxon>
        <taxon>Gadiformes</taxon>
        <taxon>Gadoidei</taxon>
        <taxon>Merlucciidae</taxon>
        <taxon>Merluccius</taxon>
    </lineage>
</organism>
<dbReference type="InterPro" id="IPR007122">
    <property type="entry name" value="Villin/Gelsolin"/>
</dbReference>
<evidence type="ECO:0000313" key="11">
    <source>
        <dbReference type="Proteomes" id="UP001174136"/>
    </source>
</evidence>
<dbReference type="GO" id="GO:0051015">
    <property type="term" value="F:actin filament binding"/>
    <property type="evidence" value="ECO:0007669"/>
    <property type="project" value="InterPro"/>
</dbReference>
<dbReference type="GO" id="GO:0007417">
    <property type="term" value="P:central nervous system development"/>
    <property type="evidence" value="ECO:0007669"/>
    <property type="project" value="TreeGrafter"/>
</dbReference>
<evidence type="ECO:0000256" key="4">
    <source>
        <dbReference type="ARBA" id="ARBA00022490"/>
    </source>
</evidence>
<feature type="domain" description="Gelsolin-like" evidence="9">
    <location>
        <begin position="511"/>
        <end position="554"/>
    </location>
</feature>
<comment type="caution">
    <text evidence="10">The sequence shown here is derived from an EMBL/GenBank/DDBJ whole genome shotgun (WGS) entry which is preliminary data.</text>
</comment>
<sequence>MTHKEFQSAGQKPGLQVWRLVKMDPQPVPTAAHGTFFTGDAYIVLHTTKLLSHNIHMWFGSESSQDETGAAAIYAIQLDNALNGAPVQYRETQDYESNVFTGGVSSGFTHVVTNTSDVKRLLHIRGRRSIRAREVDLDWRSFNNNDCFVIDLGENIYQWCGSKSNYYERLKSTQVAIGIRDDERGGRPELHMFDEGSEPEEVIQVLGPKPDIPDGSQDCTCEPCAVKASKNTASLYKISDATGEMEVSLVSNTVPFKQDDLQLAECYILDNQADKKLFVWKGPCANKDERSSALNAAQKYMKDAKYPTQTQISILPAGAESTLFKQFFSDWKDKYDTVGPGQAYVLGTIAKVEQVPFDATSLHTNQAMAAQHGMVDDGSGGVKIWRVEGGDKVVVEKTTYGQFFGGDCYLILYSYKLGGKQQHIIYIWQGLKCSRTELTASAFLSVSLDDSMEGSPVQVRVTQGQEPAHLVSLFKEKPMMVLLGGTSREGGQSQPGSTRLFHIRCSSTGATRAVEVEPSAASLNTNDMFVLKTSGDLFMWRGLGSSEEELAACQIRRRLPGWKPQRADFWSSLGGKTDYQTSKSLQNIIKPPRLFGCSNKTGRLIAEELPENFTQLDLATDDIMLLDTWDQIFIWVGKDANDVEKKGAPKIATDYVASDPSGRRDVPITTMEQGSELPTFTGWFQAWDPKMWDAVLANFS</sequence>
<keyword evidence="5" id="KW-0677">Repeat</keyword>
<dbReference type="SMART" id="SM00262">
    <property type="entry name" value="GEL"/>
    <property type="match status" value="6"/>
</dbReference>
<feature type="domain" description="Gelsolin-like" evidence="9">
    <location>
        <begin position="392"/>
        <end position="470"/>
    </location>
</feature>
<evidence type="ECO:0000256" key="2">
    <source>
        <dbReference type="ARBA" id="ARBA00008418"/>
    </source>
</evidence>
<dbReference type="SUPFAM" id="SSF82754">
    <property type="entry name" value="C-terminal, gelsolin-like domain of Sec23/24"/>
    <property type="match status" value="1"/>
</dbReference>
<dbReference type="CDD" id="cd11291">
    <property type="entry name" value="gelsolin_S6_like"/>
    <property type="match status" value="1"/>
</dbReference>
<dbReference type="PANTHER" id="PTHR11977:SF27">
    <property type="entry name" value="SCINDERIN LIKE A-RELATED"/>
    <property type="match status" value="1"/>
</dbReference>
<keyword evidence="4" id="KW-0963">Cytoplasm</keyword>
<dbReference type="GO" id="GO:0005737">
    <property type="term" value="C:cytoplasm"/>
    <property type="evidence" value="ECO:0007669"/>
    <property type="project" value="TreeGrafter"/>
</dbReference>
<dbReference type="FunFam" id="3.40.20.10:FF:000004">
    <property type="entry name" value="Gelsolin"/>
    <property type="match status" value="1"/>
</dbReference>
<dbReference type="GO" id="GO:0008154">
    <property type="term" value="P:actin polymerization or depolymerization"/>
    <property type="evidence" value="ECO:0007669"/>
    <property type="project" value="TreeGrafter"/>
</dbReference>
<evidence type="ECO:0000313" key="10">
    <source>
        <dbReference type="EMBL" id="KAK0134783.1"/>
    </source>
</evidence>
<evidence type="ECO:0000256" key="7">
    <source>
        <dbReference type="ARBA" id="ARBA00023203"/>
    </source>
</evidence>
<dbReference type="CDD" id="cd11289">
    <property type="entry name" value="gelsolin_S2_like"/>
    <property type="match status" value="1"/>
</dbReference>
<dbReference type="FunFam" id="3.40.20.10:FF:000005">
    <property type="entry name" value="Gelsolin"/>
    <property type="match status" value="1"/>
</dbReference>
<feature type="domain" description="Gelsolin-like" evidence="9">
    <location>
        <begin position="253"/>
        <end position="324"/>
    </location>
</feature>
<dbReference type="GO" id="GO:0051016">
    <property type="term" value="P:barbed-end actin filament capping"/>
    <property type="evidence" value="ECO:0007669"/>
    <property type="project" value="TreeGrafter"/>
</dbReference>
<evidence type="ECO:0000256" key="8">
    <source>
        <dbReference type="ARBA" id="ARBA00023212"/>
    </source>
</evidence>
<keyword evidence="7" id="KW-0009">Actin-binding</keyword>
<gene>
    <name evidence="10" type="primary">Gsn</name>
    <name evidence="10" type="ORF">N1851_029590</name>
</gene>
<keyword evidence="3" id="KW-0117">Actin capping</keyword>
<feature type="domain" description="Gelsolin-like" evidence="9">
    <location>
        <begin position="24"/>
        <end position="100"/>
    </location>
</feature>
<dbReference type="Pfam" id="PF00626">
    <property type="entry name" value="Gelsolin"/>
    <property type="match status" value="6"/>
</dbReference>
<dbReference type="Proteomes" id="UP001174136">
    <property type="component" value="Unassembled WGS sequence"/>
</dbReference>
<evidence type="ECO:0000256" key="5">
    <source>
        <dbReference type="ARBA" id="ARBA00022737"/>
    </source>
</evidence>
<comment type="similarity">
    <text evidence="2">Belongs to the villin/gelsolin family.</text>
</comment>
<dbReference type="CDD" id="cd11293">
    <property type="entry name" value="gelsolin_S4_like"/>
    <property type="match status" value="1"/>
</dbReference>
<reference evidence="10" key="1">
    <citation type="journal article" date="2023" name="Front. Mar. Sci.">
        <title>A new Merluccius polli reference genome to investigate the effects of global change in West African waters.</title>
        <authorList>
            <person name="Mateo J.L."/>
            <person name="Blanco-Fernandez C."/>
            <person name="Garcia-Vazquez E."/>
            <person name="Machado-Schiaffino G."/>
        </authorList>
    </citation>
    <scope>NUCLEOTIDE SEQUENCE</scope>
    <source>
        <strain evidence="10">C29</strain>
        <tissue evidence="10">Fin</tissue>
    </source>
</reference>
<dbReference type="GO" id="GO:0030031">
    <property type="term" value="P:cell projection assembly"/>
    <property type="evidence" value="ECO:0007669"/>
    <property type="project" value="TreeGrafter"/>
</dbReference>
<dbReference type="AlphaFoldDB" id="A0AA47M6Y1"/>
<dbReference type="InterPro" id="IPR029006">
    <property type="entry name" value="ADF-H/Gelsolin-like_dom_sf"/>
</dbReference>
<dbReference type="InterPro" id="IPR007123">
    <property type="entry name" value="Gelsolin-like_dom"/>
</dbReference>